<dbReference type="Gene3D" id="1.20.1260.10">
    <property type="match status" value="1"/>
</dbReference>
<feature type="chain" id="PRO_5030562218" evidence="1">
    <location>
        <begin position="21"/>
        <end position="204"/>
    </location>
</feature>
<sequence>MCRSLIAFVLLFVVPIAALAEDAQKVGTTLENLQAAFDGESNAKARYDEFAKKADAEGYIKVASLFRAAAKAEEIHAKKHAEVIAKMGAKPTSNVVQPIIASTKENLEAALKGESYERDVMYPLFIKAAEQSGDKEAVRAFSWAMKAEAQHAKYYGDALSNLADWKSGSITFVVCPVCGFTSSDSTVKKCPVCSEPRKKFFEIN</sequence>
<name>A0A7X9FQH1_9DELT</name>
<proteinExistence type="predicted"/>
<dbReference type="PROSITE" id="PS50905">
    <property type="entry name" value="FERRITIN_LIKE"/>
    <property type="match status" value="1"/>
</dbReference>
<dbReference type="Gene3D" id="2.20.28.10">
    <property type="match status" value="1"/>
</dbReference>
<accession>A0A7X9FQH1</accession>
<dbReference type="InterPro" id="IPR012347">
    <property type="entry name" value="Ferritin-like"/>
</dbReference>
<keyword evidence="1" id="KW-0732">Signal</keyword>
<dbReference type="InterPro" id="IPR009040">
    <property type="entry name" value="Ferritin-like_diiron"/>
</dbReference>
<evidence type="ECO:0000259" key="2">
    <source>
        <dbReference type="PROSITE" id="PS50905"/>
    </source>
</evidence>
<dbReference type="AlphaFoldDB" id="A0A7X9FQH1"/>
<dbReference type="PANTHER" id="PTHR33746">
    <property type="entry name" value="RUBRERYTHRIN"/>
    <property type="match status" value="1"/>
</dbReference>
<dbReference type="Pfam" id="PF02915">
    <property type="entry name" value="Rubrerythrin"/>
    <property type="match status" value="1"/>
</dbReference>
<dbReference type="PANTHER" id="PTHR33746:SF4">
    <property type="entry name" value="RUBRERYTHRIN"/>
    <property type="match status" value="1"/>
</dbReference>
<dbReference type="Proteomes" id="UP000524246">
    <property type="component" value="Unassembled WGS sequence"/>
</dbReference>
<dbReference type="GO" id="GO:0016491">
    <property type="term" value="F:oxidoreductase activity"/>
    <property type="evidence" value="ECO:0007669"/>
    <property type="project" value="InterPro"/>
</dbReference>
<evidence type="ECO:0000313" key="4">
    <source>
        <dbReference type="Proteomes" id="UP000524246"/>
    </source>
</evidence>
<evidence type="ECO:0000313" key="3">
    <source>
        <dbReference type="EMBL" id="NMC62341.1"/>
    </source>
</evidence>
<dbReference type="InterPro" id="IPR003251">
    <property type="entry name" value="Rr_diiron-bd_dom"/>
</dbReference>
<comment type="caution">
    <text evidence="3">The sequence shown here is derived from an EMBL/GenBank/DDBJ whole genome shotgun (WGS) entry which is preliminary data.</text>
</comment>
<dbReference type="SUPFAM" id="SSF57802">
    <property type="entry name" value="Rubredoxin-like"/>
    <property type="match status" value="1"/>
</dbReference>
<dbReference type="InterPro" id="IPR009078">
    <property type="entry name" value="Ferritin-like_SF"/>
</dbReference>
<reference evidence="3 4" key="1">
    <citation type="journal article" date="2020" name="Biotechnol. Biofuels">
        <title>New insights from the biogas microbiome by comprehensive genome-resolved metagenomics of nearly 1600 species originating from multiple anaerobic digesters.</title>
        <authorList>
            <person name="Campanaro S."/>
            <person name="Treu L."/>
            <person name="Rodriguez-R L.M."/>
            <person name="Kovalovszki A."/>
            <person name="Ziels R.M."/>
            <person name="Maus I."/>
            <person name="Zhu X."/>
            <person name="Kougias P.G."/>
            <person name="Basile A."/>
            <person name="Luo G."/>
            <person name="Schluter A."/>
            <person name="Konstantinidis K.T."/>
            <person name="Angelidaki I."/>
        </authorList>
    </citation>
    <scope>NUCLEOTIDE SEQUENCE [LARGE SCALE GENOMIC DNA]</scope>
    <source>
        <strain evidence="3">AS27yjCOA_65</strain>
    </source>
</reference>
<gene>
    <name evidence="3" type="ORF">GYA55_04165</name>
</gene>
<dbReference type="EMBL" id="JAAZON010000172">
    <property type="protein sequence ID" value="NMC62341.1"/>
    <property type="molecule type" value="Genomic_DNA"/>
</dbReference>
<dbReference type="SUPFAM" id="SSF47240">
    <property type="entry name" value="Ferritin-like"/>
    <property type="match status" value="1"/>
</dbReference>
<organism evidence="3 4">
    <name type="scientific">SAR324 cluster bacterium</name>
    <dbReference type="NCBI Taxonomy" id="2024889"/>
    <lineage>
        <taxon>Bacteria</taxon>
        <taxon>Deltaproteobacteria</taxon>
        <taxon>SAR324 cluster</taxon>
    </lineage>
</organism>
<feature type="domain" description="Ferritin-like diiron" evidence="2">
    <location>
        <begin position="23"/>
        <end position="166"/>
    </location>
</feature>
<dbReference type="CDD" id="cd01041">
    <property type="entry name" value="Rubrerythrin"/>
    <property type="match status" value="1"/>
</dbReference>
<dbReference type="GO" id="GO:0046872">
    <property type="term" value="F:metal ion binding"/>
    <property type="evidence" value="ECO:0007669"/>
    <property type="project" value="InterPro"/>
</dbReference>
<protein>
    <submittedName>
        <fullName evidence="3">Rubrerythrin</fullName>
    </submittedName>
</protein>
<feature type="signal peptide" evidence="1">
    <location>
        <begin position="1"/>
        <end position="20"/>
    </location>
</feature>
<dbReference type="InterPro" id="IPR052753">
    <property type="entry name" value="Rbr2/Nigerythrin"/>
</dbReference>
<evidence type="ECO:0000256" key="1">
    <source>
        <dbReference type="SAM" id="SignalP"/>
    </source>
</evidence>